<feature type="binding site" evidence="11">
    <location>
        <position position="393"/>
    </location>
    <ligand>
        <name>substrate</name>
    </ligand>
</feature>
<dbReference type="PANTHER" id="PTHR11902:SF6">
    <property type="entry name" value="ENOLASE"/>
    <property type="match status" value="1"/>
</dbReference>
<evidence type="ECO:0000256" key="5">
    <source>
        <dbReference type="ARBA" id="ARBA00022842"/>
    </source>
</evidence>
<dbReference type="SMART" id="SM01192">
    <property type="entry name" value="Enolase_C"/>
    <property type="match status" value="1"/>
</dbReference>
<gene>
    <name evidence="16" type="ORF">PENSOL_c062G05853</name>
</gene>
<feature type="binding site" evidence="12">
    <location>
        <position position="317"/>
    </location>
    <ligand>
        <name>Mg(2+)</name>
        <dbReference type="ChEBI" id="CHEBI:18420"/>
    </ligand>
</feature>
<feature type="binding site" evidence="11">
    <location>
        <position position="159"/>
    </location>
    <ligand>
        <name>substrate</name>
    </ligand>
</feature>
<evidence type="ECO:0000256" key="10">
    <source>
        <dbReference type="PIRSR" id="PIRSR001400-1"/>
    </source>
</evidence>
<dbReference type="STRING" id="60172.A0A1V6QLJ4"/>
<dbReference type="Gene3D" id="3.30.390.10">
    <property type="entry name" value="Enolase-like, N-terminal domain"/>
    <property type="match status" value="1"/>
</dbReference>
<dbReference type="Pfam" id="PF03952">
    <property type="entry name" value="Enolase_N"/>
    <property type="match status" value="1"/>
</dbReference>
<comment type="pathway">
    <text evidence="1">Carbohydrate degradation; glycolysis; pyruvate from D-glyceraldehyde 3-phosphate: step 4/5.</text>
</comment>
<dbReference type="Pfam" id="PF00113">
    <property type="entry name" value="Enolase_C"/>
    <property type="match status" value="1"/>
</dbReference>
<dbReference type="SUPFAM" id="SSF54826">
    <property type="entry name" value="Enolase N-terminal domain-like"/>
    <property type="match status" value="1"/>
</dbReference>
<dbReference type="Proteomes" id="UP000191612">
    <property type="component" value="Unassembled WGS sequence"/>
</dbReference>
<keyword evidence="6" id="KW-0324">Glycolysis</keyword>
<reference evidence="17" key="1">
    <citation type="journal article" date="2017" name="Nat. Microbiol.">
        <title>Global analysis of biosynthetic gene clusters reveals vast potential of secondary metabolite production in Penicillium species.</title>
        <authorList>
            <person name="Nielsen J.C."/>
            <person name="Grijseels S."/>
            <person name="Prigent S."/>
            <person name="Ji B."/>
            <person name="Dainat J."/>
            <person name="Nielsen K.F."/>
            <person name="Frisvad J.C."/>
            <person name="Workman M."/>
            <person name="Nielsen J."/>
        </authorList>
    </citation>
    <scope>NUCLEOTIDE SEQUENCE [LARGE SCALE GENOMIC DNA]</scope>
    <source>
        <strain evidence="17">IBT 29525</strain>
    </source>
</reference>
<evidence type="ECO:0000256" key="13">
    <source>
        <dbReference type="SAM" id="MobiDB-lite"/>
    </source>
</evidence>
<dbReference type="GO" id="GO:0004634">
    <property type="term" value="F:phosphopyruvate hydratase activity"/>
    <property type="evidence" value="ECO:0007669"/>
    <property type="project" value="UniProtKB-EC"/>
</dbReference>
<dbReference type="SUPFAM" id="SSF51604">
    <property type="entry name" value="Enolase C-terminal domain-like"/>
    <property type="match status" value="1"/>
</dbReference>
<feature type="domain" description="Enolase N-terminal" evidence="15">
    <location>
        <begin position="2"/>
        <end position="134"/>
    </location>
</feature>
<evidence type="ECO:0000313" key="17">
    <source>
        <dbReference type="Proteomes" id="UP000191612"/>
    </source>
</evidence>
<evidence type="ECO:0000313" key="16">
    <source>
        <dbReference type="EMBL" id="OQD90099.1"/>
    </source>
</evidence>
<dbReference type="AlphaFoldDB" id="A0A1V6QLJ4"/>
<feature type="binding site" evidence="12">
    <location>
        <position position="292"/>
    </location>
    <ligand>
        <name>Mg(2+)</name>
        <dbReference type="ChEBI" id="CHEBI:18420"/>
    </ligand>
</feature>
<accession>A0A1V6QLJ4</accession>
<evidence type="ECO:0000256" key="1">
    <source>
        <dbReference type="ARBA" id="ARBA00005031"/>
    </source>
</evidence>
<dbReference type="PANTHER" id="PTHR11902">
    <property type="entry name" value="ENOLASE"/>
    <property type="match status" value="1"/>
</dbReference>
<dbReference type="EC" id="4.2.1.11" evidence="3"/>
<feature type="region of interest" description="Disordered" evidence="13">
    <location>
        <begin position="1"/>
        <end position="20"/>
    </location>
</feature>
<feature type="active site" description="Proton donor" evidence="10">
    <location>
        <position position="211"/>
    </location>
</feature>
<dbReference type="Gene3D" id="3.20.20.120">
    <property type="entry name" value="Enolase-like C-terminal domain"/>
    <property type="match status" value="1"/>
</dbReference>
<dbReference type="GO" id="GO:0000287">
    <property type="term" value="F:magnesium ion binding"/>
    <property type="evidence" value="ECO:0007669"/>
    <property type="project" value="InterPro"/>
</dbReference>
<protein>
    <recommendedName>
        <fullName evidence="4">Enolase</fullName>
        <ecNumber evidence="3">4.2.1.11</ecNumber>
    </recommendedName>
    <alternativeName>
        <fullName evidence="8">2-phosphoglycerate dehydratase</fullName>
    </alternativeName>
</protein>
<feature type="domain" description="Enolase C-terminal TIM barrel" evidence="14">
    <location>
        <begin position="143"/>
        <end position="432"/>
    </location>
</feature>
<comment type="similarity">
    <text evidence="2">Belongs to the enolase family.</text>
</comment>
<dbReference type="InterPro" id="IPR020811">
    <property type="entry name" value="Enolase_N"/>
</dbReference>
<dbReference type="InterPro" id="IPR020809">
    <property type="entry name" value="Enolase_CS"/>
</dbReference>
<evidence type="ECO:0000256" key="2">
    <source>
        <dbReference type="ARBA" id="ARBA00009604"/>
    </source>
</evidence>
<dbReference type="SFLD" id="SFLDG00178">
    <property type="entry name" value="enolase"/>
    <property type="match status" value="1"/>
</dbReference>
<dbReference type="PIRSF" id="PIRSF001400">
    <property type="entry name" value="Enolase"/>
    <property type="match status" value="1"/>
</dbReference>
<evidence type="ECO:0000256" key="11">
    <source>
        <dbReference type="PIRSR" id="PIRSR001400-2"/>
    </source>
</evidence>
<dbReference type="InterPro" id="IPR000941">
    <property type="entry name" value="Enolase"/>
</dbReference>
<dbReference type="SFLD" id="SFLDF00002">
    <property type="entry name" value="enolase"/>
    <property type="match status" value="1"/>
</dbReference>
<feature type="binding site" evidence="11">
    <location>
        <begin position="369"/>
        <end position="372"/>
    </location>
    <ligand>
        <name>substrate</name>
    </ligand>
</feature>
<keyword evidence="17" id="KW-1185">Reference proteome</keyword>
<dbReference type="PRINTS" id="PR00148">
    <property type="entry name" value="ENOLASE"/>
</dbReference>
<feature type="active site" description="Proton acceptor" evidence="10">
    <location>
        <position position="342"/>
    </location>
</feature>
<dbReference type="InterPro" id="IPR036849">
    <property type="entry name" value="Enolase-like_C_sf"/>
</dbReference>
<dbReference type="InterPro" id="IPR020810">
    <property type="entry name" value="Enolase_C"/>
</dbReference>
<dbReference type="NCBIfam" id="TIGR01060">
    <property type="entry name" value="eno"/>
    <property type="match status" value="1"/>
</dbReference>
<sequence length="435" mass="47276">MIRSIQAAQRLDSRGHPTVQVDLTTDKGTFRATVPSGASTGANEAIELRDKDSSAYGGKGVGKAVSNIELVIGPALVQSGLKVDTHQKMIDCFLNNLDGTHNKSKLGANAILGVSMACARAGAAHLDIPLYEFLRRESGAKKPFVMPVPFFNVLNGGVHSGNKMAFQETMIAPVGASSFTEAVQMGSEVYQQLKKVIVKKFGPSATGVGHEGGFAPPISQPHEALDLLVEAVSLAGYTGRIKFAIDPASSEFFRNGNYDIGFKDDKPNLQSPKQLAELYRSLLQNYPIVLLEDPFAETDWDSWIEFNKNCPIELVGDDLLVTNTKYVQEANDKRACNSMLLKINQIGTISEAIEAANLAYSFDWSVFVSHRSGETTDDFIADLVVGLRAGHIKPGAPCRGERVVKDNRLMEIEAEILAREECIYAGSQFRVASKY</sequence>
<evidence type="ECO:0000259" key="14">
    <source>
        <dbReference type="SMART" id="SM01192"/>
    </source>
</evidence>
<comment type="caution">
    <text evidence="16">The sequence shown here is derived from an EMBL/GenBank/DDBJ whole genome shotgun (WGS) entry which is preliminary data.</text>
</comment>
<evidence type="ECO:0000256" key="6">
    <source>
        <dbReference type="ARBA" id="ARBA00023152"/>
    </source>
</evidence>
<keyword evidence="12" id="KW-0479">Metal-binding</keyword>
<dbReference type="PROSITE" id="PS00164">
    <property type="entry name" value="ENOLASE"/>
    <property type="match status" value="1"/>
</dbReference>
<feature type="binding site" evidence="11">
    <location>
        <position position="292"/>
    </location>
    <ligand>
        <name>substrate</name>
    </ligand>
</feature>
<organism evidence="16 17">
    <name type="scientific">Penicillium solitum</name>
    <dbReference type="NCBI Taxonomy" id="60172"/>
    <lineage>
        <taxon>Eukaryota</taxon>
        <taxon>Fungi</taxon>
        <taxon>Dikarya</taxon>
        <taxon>Ascomycota</taxon>
        <taxon>Pezizomycotina</taxon>
        <taxon>Eurotiomycetes</taxon>
        <taxon>Eurotiomycetidae</taxon>
        <taxon>Eurotiales</taxon>
        <taxon>Aspergillaceae</taxon>
        <taxon>Penicillium</taxon>
    </lineage>
</organism>
<evidence type="ECO:0000256" key="3">
    <source>
        <dbReference type="ARBA" id="ARBA00012058"/>
    </source>
</evidence>
<feature type="binding site" evidence="11">
    <location>
        <position position="317"/>
    </location>
    <ligand>
        <name>substrate</name>
    </ligand>
</feature>
<keyword evidence="5 12" id="KW-0460">Magnesium</keyword>
<comment type="catalytic activity">
    <reaction evidence="9">
        <text>(2R)-2-phosphoglycerate = phosphoenolpyruvate + H2O</text>
        <dbReference type="Rhea" id="RHEA:10164"/>
        <dbReference type="ChEBI" id="CHEBI:15377"/>
        <dbReference type="ChEBI" id="CHEBI:58289"/>
        <dbReference type="ChEBI" id="CHEBI:58702"/>
        <dbReference type="EC" id="4.2.1.11"/>
    </reaction>
</comment>
<dbReference type="UniPathway" id="UPA00109">
    <property type="reaction ID" value="UER00187"/>
</dbReference>
<dbReference type="HAMAP" id="MF_00318">
    <property type="entry name" value="Enolase"/>
    <property type="match status" value="1"/>
</dbReference>
<evidence type="ECO:0000256" key="9">
    <source>
        <dbReference type="ARBA" id="ARBA00048333"/>
    </source>
</evidence>
<proteinExistence type="inferred from homology"/>
<evidence type="ECO:0000256" key="4">
    <source>
        <dbReference type="ARBA" id="ARBA00017068"/>
    </source>
</evidence>
<feature type="binding site" evidence="11">
    <location>
        <position position="168"/>
    </location>
    <ligand>
        <name>substrate</name>
    </ligand>
</feature>
<keyword evidence="7" id="KW-0456">Lyase</keyword>
<comment type="cofactor">
    <cofactor evidence="12">
        <name>Mg(2+)</name>
        <dbReference type="ChEBI" id="CHEBI:18420"/>
    </cofactor>
    <text evidence="12">Mg(2+) is required for catalysis and for stabilizing the dimer.</text>
</comment>
<evidence type="ECO:0000256" key="12">
    <source>
        <dbReference type="PIRSR" id="PIRSR001400-3"/>
    </source>
</evidence>
<name>A0A1V6QLJ4_9EURO</name>
<dbReference type="InterPro" id="IPR029017">
    <property type="entry name" value="Enolase-like_N"/>
</dbReference>
<evidence type="ECO:0000259" key="15">
    <source>
        <dbReference type="SMART" id="SM01193"/>
    </source>
</evidence>
<dbReference type="CDD" id="cd03313">
    <property type="entry name" value="enolase"/>
    <property type="match status" value="1"/>
</dbReference>
<dbReference type="SMART" id="SM01193">
    <property type="entry name" value="Enolase_N"/>
    <property type="match status" value="1"/>
</dbReference>
<evidence type="ECO:0000256" key="8">
    <source>
        <dbReference type="ARBA" id="ARBA00032132"/>
    </source>
</evidence>
<dbReference type="SFLD" id="SFLDS00001">
    <property type="entry name" value="Enolase"/>
    <property type="match status" value="1"/>
</dbReference>
<dbReference type="GO" id="GO:0000015">
    <property type="term" value="C:phosphopyruvate hydratase complex"/>
    <property type="evidence" value="ECO:0007669"/>
    <property type="project" value="InterPro"/>
</dbReference>
<evidence type="ECO:0000256" key="7">
    <source>
        <dbReference type="ARBA" id="ARBA00023239"/>
    </source>
</evidence>
<feature type="binding site" evidence="12">
    <location>
        <position position="246"/>
    </location>
    <ligand>
        <name>Mg(2+)</name>
        <dbReference type="ChEBI" id="CHEBI:18420"/>
    </ligand>
</feature>
<dbReference type="EMBL" id="MDYO01000062">
    <property type="protein sequence ID" value="OQD90099.1"/>
    <property type="molecule type" value="Genomic_DNA"/>
</dbReference>
<dbReference type="GO" id="GO:0006096">
    <property type="term" value="P:glycolytic process"/>
    <property type="evidence" value="ECO:0007669"/>
    <property type="project" value="UniProtKB-UniPathway"/>
</dbReference>